<dbReference type="Gene3D" id="3.30.2350.10">
    <property type="entry name" value="Pseudouridine synthase"/>
    <property type="match status" value="1"/>
</dbReference>
<dbReference type="SUPFAM" id="SSF55174">
    <property type="entry name" value="Alpha-L RNA-binding motif"/>
    <property type="match status" value="1"/>
</dbReference>
<dbReference type="PANTHER" id="PTHR21600:SF44">
    <property type="entry name" value="RIBOSOMAL LARGE SUBUNIT PSEUDOURIDINE SYNTHASE D"/>
    <property type="match status" value="1"/>
</dbReference>
<evidence type="ECO:0000256" key="6">
    <source>
        <dbReference type="RuleBase" id="RU362028"/>
    </source>
</evidence>
<dbReference type="GO" id="GO:0000455">
    <property type="term" value="P:enzyme-directed rRNA pseudouridine synthesis"/>
    <property type="evidence" value="ECO:0007669"/>
    <property type="project" value="TreeGrafter"/>
</dbReference>
<dbReference type="CDD" id="cd02869">
    <property type="entry name" value="PseudoU_synth_RluA_like"/>
    <property type="match status" value="1"/>
</dbReference>
<name>A0A1H2PWI1_9BURK</name>
<evidence type="ECO:0000313" key="9">
    <source>
        <dbReference type="EMBL" id="SDV51399.1"/>
    </source>
</evidence>
<dbReference type="STRING" id="1770053.SAMN05216551_1177"/>
<evidence type="ECO:0000256" key="1">
    <source>
        <dbReference type="ARBA" id="ARBA00010876"/>
    </source>
</evidence>
<dbReference type="InterPro" id="IPR036986">
    <property type="entry name" value="S4_RNA-bd_sf"/>
</dbReference>
<dbReference type="SUPFAM" id="SSF55120">
    <property type="entry name" value="Pseudouridine synthase"/>
    <property type="match status" value="1"/>
</dbReference>
<sequence>MKSTSPSSTARPSVLADPATVSPYAASGLHSNAPDPAIAGPRDAAVADSEAVTSGVLGIAPPGGDLDEDDEAAATASVEASPIRAQVPNEWAGHRLDKVLARLFTEYSRSRLQDWLEAGRVEIDGRVAGKRDTPIEGATIVVRPTLGADQQAFRPEPVSLEVVFENDALAVIDKPAGLVVHPGAGNWSGTLLNGLLHRYGDAAAALPRAGIVHRLDKDTSGLIVVARTLQAQTDLVRQLQARTVKRQYLALVWGKPPSHGTIDAPIGRDSRDRLRMAVVEGQAGKPARTHFETVAYGAWRGRPVAALRCDLETGRTHQIRVHCRHIGHPLLGDTLYMRGLPGAGAASPIARQALHAWRLALQDPVSGETVHWTSALPDDIVSAADASDLSLPPLGDLR</sequence>
<organism evidence="9 10">
    <name type="scientific">Chitinasiproducens palmae</name>
    <dbReference type="NCBI Taxonomy" id="1770053"/>
    <lineage>
        <taxon>Bacteria</taxon>
        <taxon>Pseudomonadati</taxon>
        <taxon>Pseudomonadota</taxon>
        <taxon>Betaproteobacteria</taxon>
        <taxon>Burkholderiales</taxon>
        <taxon>Burkholderiaceae</taxon>
        <taxon>Chitinasiproducens</taxon>
    </lineage>
</organism>
<dbReference type="InterPro" id="IPR050188">
    <property type="entry name" value="RluA_PseudoU_synthase"/>
</dbReference>
<dbReference type="PROSITE" id="PS50889">
    <property type="entry name" value="S4"/>
    <property type="match status" value="1"/>
</dbReference>
<evidence type="ECO:0000256" key="5">
    <source>
        <dbReference type="PROSITE-ProRule" id="PRU00182"/>
    </source>
</evidence>
<accession>A0A1H2PWI1</accession>
<dbReference type="InterPro" id="IPR006224">
    <property type="entry name" value="PsdUridine_synth_RluA-like_CS"/>
</dbReference>
<dbReference type="InterPro" id="IPR006225">
    <property type="entry name" value="PsdUridine_synth_RluC/D"/>
</dbReference>
<comment type="similarity">
    <text evidence="1 6">Belongs to the pseudouridine synthase RluA family.</text>
</comment>
<keyword evidence="5" id="KW-0694">RNA-binding</keyword>
<feature type="domain" description="RNA-binding S4" evidence="8">
    <location>
        <begin position="94"/>
        <end position="151"/>
    </location>
</feature>
<dbReference type="InterPro" id="IPR006145">
    <property type="entry name" value="PsdUridine_synth_RsuA/RluA"/>
</dbReference>
<dbReference type="PROSITE" id="PS01129">
    <property type="entry name" value="PSI_RLU"/>
    <property type="match status" value="1"/>
</dbReference>
<evidence type="ECO:0000259" key="8">
    <source>
        <dbReference type="SMART" id="SM00363"/>
    </source>
</evidence>
<dbReference type="SMART" id="SM00363">
    <property type="entry name" value="S4"/>
    <property type="match status" value="1"/>
</dbReference>
<dbReference type="Pfam" id="PF01479">
    <property type="entry name" value="S4"/>
    <property type="match status" value="1"/>
</dbReference>
<dbReference type="AlphaFoldDB" id="A0A1H2PWI1"/>
<comment type="catalytic activity">
    <reaction evidence="6">
        <text>a uridine in RNA = a pseudouridine in RNA</text>
        <dbReference type="Rhea" id="RHEA:48348"/>
        <dbReference type="Rhea" id="RHEA-COMP:12068"/>
        <dbReference type="Rhea" id="RHEA-COMP:12069"/>
        <dbReference type="ChEBI" id="CHEBI:65314"/>
        <dbReference type="ChEBI" id="CHEBI:65315"/>
    </reaction>
</comment>
<evidence type="ECO:0000256" key="2">
    <source>
        <dbReference type="ARBA" id="ARBA00023235"/>
    </source>
</evidence>
<protein>
    <recommendedName>
        <fullName evidence="6">Pseudouridine synthase</fullName>
        <ecNumber evidence="6">5.4.99.-</ecNumber>
    </recommendedName>
</protein>
<evidence type="ECO:0000256" key="4">
    <source>
        <dbReference type="PIRSR" id="PIRSR606225-1"/>
    </source>
</evidence>
<feature type="active site" evidence="4">
    <location>
        <position position="216"/>
    </location>
</feature>
<dbReference type="GO" id="GO:0003723">
    <property type="term" value="F:RNA binding"/>
    <property type="evidence" value="ECO:0007669"/>
    <property type="project" value="UniProtKB-KW"/>
</dbReference>
<comment type="catalytic activity">
    <reaction evidence="3">
        <text>uridine(1911/1915/1917) in 23S rRNA = pseudouridine(1911/1915/1917) in 23S rRNA</text>
        <dbReference type="Rhea" id="RHEA:42524"/>
        <dbReference type="Rhea" id="RHEA-COMP:10097"/>
        <dbReference type="Rhea" id="RHEA-COMP:10098"/>
        <dbReference type="ChEBI" id="CHEBI:65314"/>
        <dbReference type="ChEBI" id="CHEBI:65315"/>
        <dbReference type="EC" id="5.4.99.23"/>
    </reaction>
</comment>
<dbReference type="OrthoDB" id="9785808at2"/>
<dbReference type="GO" id="GO:0160140">
    <property type="term" value="F:23S rRNA pseudouridine(1911/1915/1917) synthase activity"/>
    <property type="evidence" value="ECO:0007669"/>
    <property type="project" value="UniProtKB-EC"/>
</dbReference>
<evidence type="ECO:0000313" key="10">
    <source>
        <dbReference type="Proteomes" id="UP000243719"/>
    </source>
</evidence>
<dbReference type="NCBIfam" id="TIGR00005">
    <property type="entry name" value="rluA_subfam"/>
    <property type="match status" value="1"/>
</dbReference>
<dbReference type="InterPro" id="IPR020103">
    <property type="entry name" value="PsdUridine_synth_cat_dom_sf"/>
</dbReference>
<dbReference type="InterPro" id="IPR002942">
    <property type="entry name" value="S4_RNA-bd"/>
</dbReference>
<keyword evidence="2 6" id="KW-0413">Isomerase</keyword>
<dbReference type="Pfam" id="PF00849">
    <property type="entry name" value="PseudoU_synth_2"/>
    <property type="match status" value="1"/>
</dbReference>
<gene>
    <name evidence="9" type="ORF">SAMN05216551_1177</name>
</gene>
<feature type="region of interest" description="Disordered" evidence="7">
    <location>
        <begin position="24"/>
        <end position="75"/>
    </location>
</feature>
<dbReference type="EMBL" id="FNLO01000017">
    <property type="protein sequence ID" value="SDV51399.1"/>
    <property type="molecule type" value="Genomic_DNA"/>
</dbReference>
<dbReference type="CDD" id="cd00165">
    <property type="entry name" value="S4"/>
    <property type="match status" value="1"/>
</dbReference>
<keyword evidence="10" id="KW-1185">Reference proteome</keyword>
<evidence type="ECO:0000256" key="7">
    <source>
        <dbReference type="SAM" id="MobiDB-lite"/>
    </source>
</evidence>
<proteinExistence type="inferred from homology"/>
<evidence type="ECO:0000256" key="3">
    <source>
        <dbReference type="ARBA" id="ARBA00036882"/>
    </source>
</evidence>
<dbReference type="EC" id="5.4.99.-" evidence="6"/>
<dbReference type="Proteomes" id="UP000243719">
    <property type="component" value="Unassembled WGS sequence"/>
</dbReference>
<dbReference type="RefSeq" id="WP_091913018.1">
    <property type="nucleotide sequence ID" value="NZ_FNLO01000017.1"/>
</dbReference>
<dbReference type="PANTHER" id="PTHR21600">
    <property type="entry name" value="MITOCHONDRIAL RNA PSEUDOURIDINE SYNTHASE"/>
    <property type="match status" value="1"/>
</dbReference>
<reference evidence="10" key="1">
    <citation type="submission" date="2016-09" db="EMBL/GenBank/DDBJ databases">
        <authorList>
            <person name="Varghese N."/>
            <person name="Submissions S."/>
        </authorList>
    </citation>
    <scope>NUCLEOTIDE SEQUENCE [LARGE SCALE GENOMIC DNA]</scope>
    <source>
        <strain evidence="10">JS23</strain>
    </source>
</reference>
<comment type="function">
    <text evidence="6">Responsible for synthesis of pseudouridine from uracil.</text>
</comment>
<dbReference type="Gene3D" id="3.10.290.10">
    <property type="entry name" value="RNA-binding S4 domain"/>
    <property type="match status" value="1"/>
</dbReference>